<keyword evidence="4" id="KW-1161">Viral attachment to host cell</keyword>
<sequence>MDSSPEVINAYVVTVVDHRSTTDVFPTLSYLSKKGLRDDPAPKPPAPPAPQPAPAPGPAPTPSPSPPPQPPHPKGDHVISAQEWSGSGKDYQQYFTDVCRSACPREMRDRVAKHLSLWELLSTNGKQKDEDFIVVVNNDMTFKHPEMVRPLIAEMANNNWYFVQLRETYATSVSATPVPGTGDPQLVVYAGGFDVSLDAYIIQVGSMKRLFSAIVKDGGVRSSMLTEISVLEKTLGLSRMVLSGAETVVYPEYYIQVKKRLSDAPSMWALLGTWLAKFWPSAMYFLTTPLLSFMGMFDINVVDVFILAYLLVLFILLPHSRLLWFFAGILLTAIV</sequence>
<dbReference type="GO" id="GO:0019031">
    <property type="term" value="C:viral envelope"/>
    <property type="evidence" value="ECO:0007669"/>
    <property type="project" value="UniProtKB-KW"/>
</dbReference>
<organism evidence="13 14">
    <name type="scientific">Seal parapoxvirus</name>
    <dbReference type="NCBI Taxonomy" id="187984"/>
    <lineage>
        <taxon>Viruses</taxon>
        <taxon>Varidnaviria</taxon>
        <taxon>Bamfordvirae</taxon>
        <taxon>Nucleocytoviricota</taxon>
        <taxon>Pokkesviricetes</taxon>
        <taxon>Chitovirales</taxon>
        <taxon>Poxviridae</taxon>
        <taxon>Chordopoxvirinae</taxon>
        <taxon>Parapoxvirus</taxon>
        <taxon>Parapoxvirus sealpox</taxon>
        <taxon>Grey sealpox virus</taxon>
    </lineage>
</organism>
<dbReference type="Pfam" id="PF03213">
    <property type="entry name" value="Pox_P35"/>
    <property type="match status" value="1"/>
</dbReference>
<dbReference type="Proteomes" id="UP000202998">
    <property type="component" value="Segment"/>
</dbReference>
<keyword evidence="6" id="KW-0261">Viral envelope protein</keyword>
<feature type="transmembrane region" description="Helical" evidence="12">
    <location>
        <begin position="268"/>
        <end position="286"/>
    </location>
</feature>
<feature type="transmembrane region" description="Helical" evidence="12">
    <location>
        <begin position="306"/>
        <end position="334"/>
    </location>
</feature>
<reference evidence="13 14" key="1">
    <citation type="journal article" date="2017" name="Sci. Rep.">
        <title>Recovery of the first full-length genome sequence of a parapoxvirus directly from a clinical sample.</title>
        <authorList>
            <person name="Gunther T."/>
            <person name="Haas L."/>
            <person name="Alawi M."/>
            <person name="Wohlsein P."/>
            <person name="Marks J."/>
            <person name="Grundhoff A."/>
            <person name="Becher P."/>
            <person name="Fischer N."/>
        </authorList>
    </citation>
    <scope>NUCLEOTIDE SEQUENCE [LARGE SCALE GENOMIC DNA]</scope>
    <source>
        <strain evidence="13">AFK76s1</strain>
    </source>
</reference>
<evidence type="ECO:0000256" key="2">
    <source>
        <dbReference type="ARBA" id="ARBA00022581"/>
    </source>
</evidence>
<evidence type="ECO:0000313" key="14">
    <source>
        <dbReference type="Proteomes" id="UP000202998"/>
    </source>
</evidence>
<evidence type="ECO:0000256" key="6">
    <source>
        <dbReference type="ARBA" id="ARBA00022879"/>
    </source>
</evidence>
<evidence type="ECO:0000313" key="13">
    <source>
        <dbReference type="EMBL" id="ASC55581.1"/>
    </source>
</evidence>
<keyword evidence="7" id="KW-0426">Late protein</keyword>
<keyword evidence="14" id="KW-1185">Reference proteome</keyword>
<dbReference type="GO" id="GO:0055036">
    <property type="term" value="C:virion membrane"/>
    <property type="evidence" value="ECO:0007669"/>
    <property type="project" value="UniProtKB-SubCell"/>
</dbReference>
<dbReference type="OrthoDB" id="9093at10239"/>
<evidence type="ECO:0000256" key="11">
    <source>
        <dbReference type="SAM" id="MobiDB-lite"/>
    </source>
</evidence>
<keyword evidence="5" id="KW-0946">Virion</keyword>
<evidence type="ECO:0000256" key="10">
    <source>
        <dbReference type="ARBA" id="ARBA00023296"/>
    </source>
</evidence>
<evidence type="ECO:0000256" key="7">
    <source>
        <dbReference type="ARBA" id="ARBA00022921"/>
    </source>
</evidence>
<dbReference type="InterPro" id="IPR004900">
    <property type="entry name" value="Poxvirus_P35"/>
</dbReference>
<keyword evidence="3 12" id="KW-0812">Transmembrane</keyword>
<gene>
    <name evidence="13" type="ORF">SePPVgORF050</name>
</gene>
<protein>
    <submittedName>
        <fullName evidence="13">Putative IMV protein VP55-like protein</fullName>
    </submittedName>
</protein>
<evidence type="ECO:0000256" key="5">
    <source>
        <dbReference type="ARBA" id="ARBA00022844"/>
    </source>
</evidence>
<feature type="compositionally biased region" description="Pro residues" evidence="11">
    <location>
        <begin position="42"/>
        <end position="72"/>
    </location>
</feature>
<keyword evidence="10" id="KW-1160">Virus entry into host cell</keyword>
<evidence type="ECO:0000256" key="3">
    <source>
        <dbReference type="ARBA" id="ARBA00022692"/>
    </source>
</evidence>
<evidence type="ECO:0000256" key="4">
    <source>
        <dbReference type="ARBA" id="ARBA00022804"/>
    </source>
</evidence>
<evidence type="ECO:0000256" key="9">
    <source>
        <dbReference type="ARBA" id="ARBA00023136"/>
    </source>
</evidence>
<name>A0A1Z3GCT9_9POXV</name>
<dbReference type="EMBL" id="KY382358">
    <property type="protein sequence ID" value="ASC55581.1"/>
    <property type="molecule type" value="Genomic_DNA"/>
</dbReference>
<keyword evidence="2" id="KW-0945">Host-virus interaction</keyword>
<feature type="region of interest" description="Disordered" evidence="11">
    <location>
        <begin position="33"/>
        <end position="80"/>
    </location>
</feature>
<keyword evidence="9 12" id="KW-0472">Membrane</keyword>
<dbReference type="GO" id="GO:0019062">
    <property type="term" value="P:virion attachment to host cell"/>
    <property type="evidence" value="ECO:0007669"/>
    <property type="project" value="UniProtKB-KW"/>
</dbReference>
<evidence type="ECO:0000256" key="12">
    <source>
        <dbReference type="SAM" id="Phobius"/>
    </source>
</evidence>
<keyword evidence="8 12" id="KW-1133">Transmembrane helix</keyword>
<proteinExistence type="predicted"/>
<dbReference type="GO" id="GO:0046718">
    <property type="term" value="P:symbiont entry into host cell"/>
    <property type="evidence" value="ECO:0007669"/>
    <property type="project" value="UniProtKB-KW"/>
</dbReference>
<evidence type="ECO:0000256" key="1">
    <source>
        <dbReference type="ARBA" id="ARBA00004381"/>
    </source>
</evidence>
<comment type="subcellular location">
    <subcellularLocation>
        <location evidence="1">Virion membrane</location>
        <topology evidence="1">Single-pass membrane protein</topology>
    </subcellularLocation>
</comment>
<accession>A0A1Z3GCT9</accession>
<evidence type="ECO:0000256" key="8">
    <source>
        <dbReference type="ARBA" id="ARBA00022989"/>
    </source>
</evidence>